<dbReference type="PANTHER" id="PTHR46268:SF6">
    <property type="entry name" value="UNIVERSAL STRESS PROTEIN UP12"/>
    <property type="match status" value="1"/>
</dbReference>
<comment type="similarity">
    <text evidence="1">Belongs to the universal stress protein A family.</text>
</comment>
<evidence type="ECO:0000259" key="2">
    <source>
        <dbReference type="Pfam" id="PF00582"/>
    </source>
</evidence>
<accession>A0A1W2EGA2</accession>
<dbReference type="OrthoDB" id="5497880at2"/>
<protein>
    <submittedName>
        <fullName evidence="3">Nucleotide-binding universal stress protein, UspA family</fullName>
    </submittedName>
</protein>
<dbReference type="PRINTS" id="PR01438">
    <property type="entry name" value="UNVRSLSTRESS"/>
</dbReference>
<dbReference type="InterPro" id="IPR006016">
    <property type="entry name" value="UspA"/>
</dbReference>
<dbReference type="SUPFAM" id="SSF52402">
    <property type="entry name" value="Adenine nucleotide alpha hydrolases-like"/>
    <property type="match status" value="2"/>
</dbReference>
<organism evidence="3 4">
    <name type="scientific">Desulfocicer vacuolatum DSM 3385</name>
    <dbReference type="NCBI Taxonomy" id="1121400"/>
    <lineage>
        <taxon>Bacteria</taxon>
        <taxon>Pseudomonadati</taxon>
        <taxon>Thermodesulfobacteriota</taxon>
        <taxon>Desulfobacteria</taxon>
        <taxon>Desulfobacterales</taxon>
        <taxon>Desulfobacteraceae</taxon>
        <taxon>Desulfocicer</taxon>
    </lineage>
</organism>
<proteinExistence type="inferred from homology"/>
<dbReference type="STRING" id="1121400.SAMN02746065_1316"/>
<evidence type="ECO:0000256" key="1">
    <source>
        <dbReference type="ARBA" id="ARBA00008791"/>
    </source>
</evidence>
<gene>
    <name evidence="3" type="ORF">SAMN02746065_1316</name>
</gene>
<dbReference type="CDD" id="cd00293">
    <property type="entry name" value="USP-like"/>
    <property type="match status" value="2"/>
</dbReference>
<evidence type="ECO:0000313" key="4">
    <source>
        <dbReference type="Proteomes" id="UP000192418"/>
    </source>
</evidence>
<name>A0A1W2EGA2_9BACT</name>
<dbReference type="Gene3D" id="3.40.50.620">
    <property type="entry name" value="HUPs"/>
    <property type="match status" value="2"/>
</dbReference>
<dbReference type="InterPro" id="IPR014729">
    <property type="entry name" value="Rossmann-like_a/b/a_fold"/>
</dbReference>
<dbReference type="InterPro" id="IPR006015">
    <property type="entry name" value="Universal_stress_UspA"/>
</dbReference>
<dbReference type="Pfam" id="PF00582">
    <property type="entry name" value="Usp"/>
    <property type="match status" value="2"/>
</dbReference>
<evidence type="ECO:0000313" key="3">
    <source>
        <dbReference type="EMBL" id="SMD08687.1"/>
    </source>
</evidence>
<dbReference type="EMBL" id="FWXY01000031">
    <property type="protein sequence ID" value="SMD08687.1"/>
    <property type="molecule type" value="Genomic_DNA"/>
</dbReference>
<dbReference type="PANTHER" id="PTHR46268">
    <property type="entry name" value="STRESS RESPONSE PROTEIN NHAX"/>
    <property type="match status" value="1"/>
</dbReference>
<reference evidence="3 4" key="1">
    <citation type="submission" date="2017-04" db="EMBL/GenBank/DDBJ databases">
        <authorList>
            <person name="Afonso C.L."/>
            <person name="Miller P.J."/>
            <person name="Scott M.A."/>
            <person name="Spackman E."/>
            <person name="Goraichik I."/>
            <person name="Dimitrov K.M."/>
            <person name="Suarez D.L."/>
            <person name="Swayne D.E."/>
        </authorList>
    </citation>
    <scope>NUCLEOTIDE SEQUENCE [LARGE SCALE GENOMIC DNA]</scope>
    <source>
        <strain evidence="3 4">DSM 3385</strain>
    </source>
</reference>
<dbReference type="Proteomes" id="UP000192418">
    <property type="component" value="Unassembled WGS sequence"/>
</dbReference>
<dbReference type="AlphaFoldDB" id="A0A1W2EGA2"/>
<dbReference type="RefSeq" id="WP_084071524.1">
    <property type="nucleotide sequence ID" value="NZ_FWXY01000031.1"/>
</dbReference>
<keyword evidence="4" id="KW-1185">Reference proteome</keyword>
<feature type="domain" description="UspA" evidence="2">
    <location>
        <begin position="6"/>
        <end position="143"/>
    </location>
</feature>
<sequence>MRIQPQKIMCAMDFSDYSPTILSYSVALCKEFDARLFLCHVVMNVPAMLGTSETSLDPIQLQQSHNRSAQEMLEKMAAEVPLPCEVILGKGDAADELSRIAQEKEIDMVVTATQGQSAMARLLIGSVTEKLMKTIQCPLLVLHTQKHEFFPPPDHGIKMDKILVGCDFSSDSRLAFEYGMSLAQEFQASLHLAHVIKPTEHLALKPENDFDLSPGDYYRLTSPTLYLETASEKHETRINKIKEIRNKLIHQLHRMVPEESQHWCTPETILLDGEPYRELIHYAQDEEMDLIVLGIRGHTLLEKLMVGSTTHRLIRQSPCPVLAVRQNN</sequence>
<feature type="domain" description="UspA" evidence="2">
    <location>
        <begin position="160"/>
        <end position="325"/>
    </location>
</feature>